<accession>A0ABN9SSF2</accession>
<reference evidence="1" key="1">
    <citation type="submission" date="2023-10" db="EMBL/GenBank/DDBJ databases">
        <authorList>
            <person name="Chen Y."/>
            <person name="Shah S."/>
            <person name="Dougan E. K."/>
            <person name="Thang M."/>
            <person name="Chan C."/>
        </authorList>
    </citation>
    <scope>NUCLEOTIDE SEQUENCE [LARGE SCALE GENOMIC DNA]</scope>
</reference>
<evidence type="ECO:0000313" key="2">
    <source>
        <dbReference type="Proteomes" id="UP001189429"/>
    </source>
</evidence>
<comment type="caution">
    <text evidence="1">The sequence shown here is derived from an EMBL/GenBank/DDBJ whole genome shotgun (WGS) entry which is preliminary data.</text>
</comment>
<evidence type="ECO:0000313" key="1">
    <source>
        <dbReference type="EMBL" id="CAK0834910.1"/>
    </source>
</evidence>
<dbReference type="EMBL" id="CAUYUJ010012947">
    <property type="protein sequence ID" value="CAK0834910.1"/>
    <property type="molecule type" value="Genomic_DNA"/>
</dbReference>
<dbReference type="Proteomes" id="UP001189429">
    <property type="component" value="Unassembled WGS sequence"/>
</dbReference>
<proteinExistence type="predicted"/>
<sequence length="209" mass="23017">MLAFLIIFRTQQAYSRFCTGGALVRSMTCLWCDAAGSFVTFTRTSKNDSYEVGRFRELVVRLFSLMNALALAKLSDTDGDDGMAFFLNLQVIDPGSLEPSVIRTVNDTELKVEAVYNMLMALTVEAEHAGLMSVAPPVVARALNEMNAGSLRHEDAKPFGLLLFLFHPVCAGHCVVDVYPVASDTVHGSKLLSRATQAFWSMFLLTFVF</sequence>
<keyword evidence="2" id="KW-1185">Reference proteome</keyword>
<name>A0ABN9SSF2_9DINO</name>
<organism evidence="1 2">
    <name type="scientific">Prorocentrum cordatum</name>
    <dbReference type="NCBI Taxonomy" id="2364126"/>
    <lineage>
        <taxon>Eukaryota</taxon>
        <taxon>Sar</taxon>
        <taxon>Alveolata</taxon>
        <taxon>Dinophyceae</taxon>
        <taxon>Prorocentrales</taxon>
        <taxon>Prorocentraceae</taxon>
        <taxon>Prorocentrum</taxon>
    </lineage>
</organism>
<protein>
    <submittedName>
        <fullName evidence="1">Uncharacterized protein</fullName>
    </submittedName>
</protein>
<gene>
    <name evidence="1" type="ORF">PCOR1329_LOCUS32181</name>
</gene>